<dbReference type="AlphaFoldDB" id="A0AAD9FSX1"/>
<name>A0AAD9FSX1_PAPLA</name>
<sequence length="287" mass="31390">MSSIPSNDQEATVLSLRIKAHTLSGDEMIGRPLGDLRSVTRPDRLRSSDLCELPGVRDLLESHKPHPESTGEFIPTLAGYNVLDPTLLKYVSAEGEELHAQIGCPVSEKPTDPEGSTSIQALVFKKFIREGYHPIWSATSSGLLGSLLLTAESLKAASEITKRKKKSRRTHPLEYWLPCPSKWGPNHAYFKFSKNGVLLGPRRVQGQSIYVPIDSSMQQLSEQESSETSQTVKRAFDEFVPSRWTCDLSLSASEAAAMLSKAQTLADRPATESATANERSPPGDGGE</sequence>
<feature type="region of interest" description="Disordered" evidence="1">
    <location>
        <begin position="259"/>
        <end position="287"/>
    </location>
</feature>
<proteinExistence type="predicted"/>
<protein>
    <submittedName>
        <fullName evidence="2">Uncharacterized protein</fullName>
    </submittedName>
</protein>
<organism evidence="2 3">
    <name type="scientific">Papiliotrema laurentii</name>
    <name type="common">Cryptococcus laurentii</name>
    <dbReference type="NCBI Taxonomy" id="5418"/>
    <lineage>
        <taxon>Eukaryota</taxon>
        <taxon>Fungi</taxon>
        <taxon>Dikarya</taxon>
        <taxon>Basidiomycota</taxon>
        <taxon>Agaricomycotina</taxon>
        <taxon>Tremellomycetes</taxon>
        <taxon>Tremellales</taxon>
        <taxon>Rhynchogastremaceae</taxon>
        <taxon>Papiliotrema</taxon>
    </lineage>
</organism>
<dbReference type="Proteomes" id="UP001182556">
    <property type="component" value="Unassembled WGS sequence"/>
</dbReference>
<reference evidence="2" key="1">
    <citation type="submission" date="2023-02" db="EMBL/GenBank/DDBJ databases">
        <title>Identification and recombinant expression of a fungal hydrolase from Papiliotrema laurentii that hydrolyzes apple cutin and clears colloidal polyester polyurethane.</title>
        <authorList>
            <consortium name="DOE Joint Genome Institute"/>
            <person name="Roman V.A."/>
            <person name="Bojanowski C."/>
            <person name="Crable B.R."/>
            <person name="Wagner D.N."/>
            <person name="Hung C.S."/>
            <person name="Nadeau L.J."/>
            <person name="Schratz L."/>
            <person name="Haridas S."/>
            <person name="Pangilinan J."/>
            <person name="Lipzen A."/>
            <person name="Na H."/>
            <person name="Yan M."/>
            <person name="Ng V."/>
            <person name="Grigoriev I.V."/>
            <person name="Spatafora J.W."/>
            <person name="Barlow D."/>
            <person name="Biffinger J."/>
            <person name="Kelley-Loughnane N."/>
            <person name="Varaljay V.A."/>
            <person name="Crookes-Goodson W.J."/>
        </authorList>
    </citation>
    <scope>NUCLEOTIDE SEQUENCE</scope>
    <source>
        <strain evidence="2">5307AH</strain>
    </source>
</reference>
<accession>A0AAD9FSX1</accession>
<gene>
    <name evidence="2" type="ORF">DB88DRAFT_471694</name>
</gene>
<evidence type="ECO:0000313" key="3">
    <source>
        <dbReference type="Proteomes" id="UP001182556"/>
    </source>
</evidence>
<evidence type="ECO:0000313" key="2">
    <source>
        <dbReference type="EMBL" id="KAK1925681.1"/>
    </source>
</evidence>
<keyword evidence="3" id="KW-1185">Reference proteome</keyword>
<comment type="caution">
    <text evidence="2">The sequence shown here is derived from an EMBL/GenBank/DDBJ whole genome shotgun (WGS) entry which is preliminary data.</text>
</comment>
<dbReference type="EMBL" id="JAODAN010000003">
    <property type="protein sequence ID" value="KAK1925681.1"/>
    <property type="molecule type" value="Genomic_DNA"/>
</dbReference>
<evidence type="ECO:0000256" key="1">
    <source>
        <dbReference type="SAM" id="MobiDB-lite"/>
    </source>
</evidence>